<dbReference type="Proteomes" id="UP001558713">
    <property type="component" value="Unassembled WGS sequence"/>
</dbReference>
<feature type="domain" description="Myb-like" evidence="2">
    <location>
        <begin position="57"/>
        <end position="128"/>
    </location>
</feature>
<dbReference type="InterPro" id="IPR029466">
    <property type="entry name" value="NAM-associated_C"/>
</dbReference>
<proteinExistence type="predicted"/>
<sequence>MDPFTPYSQNPSFLNLLQSQGDNPNPYESLSPRVELGSSEVPVFSTQCEDDPSVGVEERKERRKWTPKEDVMLISAWLNTSKDPVISNEQRAGSFWTRIQAYFNSSALLAGLQQREASHCKQRWGGRLNDQVCKFVGCYEAAMKEQSSGQNEDDVMKAAHAIFNSDHLTKFTLDHAWRELRHDQKWCSTLSVKDAGRSKRRKIEEPSAQSSSAHPVSHGEEVSMARPAGVKAAKAKGKKTGSNKNSVEEEAMSVKAFQSVWEIKKQDLAMKEKLAKHKLLDSLIAKSEPLDEEELALKKKLISDMLS</sequence>
<dbReference type="Pfam" id="PF14303">
    <property type="entry name" value="NAM-associated"/>
    <property type="match status" value="1"/>
</dbReference>
<name>A0ABD1AUM1_CARAN</name>
<comment type="caution">
    <text evidence="3">The sequence shown here is derived from an EMBL/GenBank/DDBJ whole genome shotgun (WGS) entry which is preliminary data.</text>
</comment>
<dbReference type="PROSITE" id="PS50090">
    <property type="entry name" value="MYB_LIKE"/>
    <property type="match status" value="1"/>
</dbReference>
<dbReference type="EMBL" id="JBANAX010000487">
    <property type="protein sequence ID" value="KAL1207069.1"/>
    <property type="molecule type" value="Genomic_DNA"/>
</dbReference>
<evidence type="ECO:0000313" key="3">
    <source>
        <dbReference type="EMBL" id="KAL1207069.1"/>
    </source>
</evidence>
<evidence type="ECO:0000313" key="4">
    <source>
        <dbReference type="Proteomes" id="UP001558713"/>
    </source>
</evidence>
<dbReference type="PANTHER" id="PTHR45023:SF4">
    <property type="entry name" value="GLYCINE-RICH PROTEIN-RELATED"/>
    <property type="match status" value="1"/>
</dbReference>
<accession>A0ABD1AUM1</accession>
<dbReference type="InterPro" id="IPR001005">
    <property type="entry name" value="SANT/Myb"/>
</dbReference>
<feature type="region of interest" description="Disordered" evidence="1">
    <location>
        <begin position="1"/>
        <end position="60"/>
    </location>
</feature>
<reference evidence="3 4" key="1">
    <citation type="submission" date="2024-04" db="EMBL/GenBank/DDBJ databases">
        <title>Genome assembly C_amara_ONT_v2.</title>
        <authorList>
            <person name="Yant L."/>
            <person name="Moore C."/>
            <person name="Slenker M."/>
        </authorList>
    </citation>
    <scope>NUCLEOTIDE SEQUENCE [LARGE SCALE GENOMIC DNA]</scope>
    <source>
        <tissue evidence="3">Leaf</tissue>
    </source>
</reference>
<dbReference type="Gene3D" id="1.10.10.60">
    <property type="entry name" value="Homeodomain-like"/>
    <property type="match status" value="1"/>
</dbReference>
<keyword evidence="4" id="KW-1185">Reference proteome</keyword>
<evidence type="ECO:0000259" key="2">
    <source>
        <dbReference type="PROSITE" id="PS50090"/>
    </source>
</evidence>
<feature type="region of interest" description="Disordered" evidence="1">
    <location>
        <begin position="197"/>
        <end position="247"/>
    </location>
</feature>
<protein>
    <submittedName>
        <fullName evidence="3">Glutathione S-transferase T3</fullName>
    </submittedName>
</protein>
<feature type="compositionally biased region" description="Polar residues" evidence="1">
    <location>
        <begin position="1"/>
        <end position="28"/>
    </location>
</feature>
<organism evidence="3 4">
    <name type="scientific">Cardamine amara subsp. amara</name>
    <dbReference type="NCBI Taxonomy" id="228776"/>
    <lineage>
        <taxon>Eukaryota</taxon>
        <taxon>Viridiplantae</taxon>
        <taxon>Streptophyta</taxon>
        <taxon>Embryophyta</taxon>
        <taxon>Tracheophyta</taxon>
        <taxon>Spermatophyta</taxon>
        <taxon>Magnoliopsida</taxon>
        <taxon>eudicotyledons</taxon>
        <taxon>Gunneridae</taxon>
        <taxon>Pentapetalae</taxon>
        <taxon>rosids</taxon>
        <taxon>malvids</taxon>
        <taxon>Brassicales</taxon>
        <taxon>Brassicaceae</taxon>
        <taxon>Cardamineae</taxon>
        <taxon>Cardamine</taxon>
    </lineage>
</organism>
<dbReference type="AlphaFoldDB" id="A0ABD1AUM1"/>
<dbReference type="PANTHER" id="PTHR45023">
    <property type="match status" value="1"/>
</dbReference>
<gene>
    <name evidence="3" type="ORF">V5N11_021498</name>
</gene>
<evidence type="ECO:0000256" key="1">
    <source>
        <dbReference type="SAM" id="MobiDB-lite"/>
    </source>
</evidence>